<gene>
    <name evidence="2" type="ORF">CQW49_05045</name>
</gene>
<reference evidence="3" key="1">
    <citation type="submission" date="2017-10" db="EMBL/GenBank/DDBJ databases">
        <title>Completed PacBio SMRT sequence of Methylosinus trichosporium OB3b reveals presence of a third large plasmid.</title>
        <authorList>
            <person name="Charles T.C."/>
            <person name="Lynch M.D.J."/>
            <person name="Heil J.R."/>
            <person name="Cheng J."/>
        </authorList>
    </citation>
    <scope>NUCLEOTIDE SEQUENCE [LARGE SCALE GENOMIC DNA]</scope>
    <source>
        <strain evidence="3">OB3b</strain>
    </source>
</reference>
<evidence type="ECO:0000313" key="3">
    <source>
        <dbReference type="Proteomes" id="UP000230709"/>
    </source>
</evidence>
<dbReference type="EMBL" id="CP023737">
    <property type="protein sequence ID" value="ATQ67330.1"/>
    <property type="molecule type" value="Genomic_DNA"/>
</dbReference>
<proteinExistence type="predicted"/>
<accession>A0A2D2CX51</accession>
<dbReference type="Proteomes" id="UP000230709">
    <property type="component" value="Chromosome"/>
</dbReference>
<dbReference type="AlphaFoldDB" id="A0A2D2CX51"/>
<keyword evidence="1" id="KW-0472">Membrane</keyword>
<protein>
    <submittedName>
        <fullName evidence="2">Uncharacterized protein</fullName>
    </submittedName>
</protein>
<evidence type="ECO:0000256" key="1">
    <source>
        <dbReference type="SAM" id="Phobius"/>
    </source>
</evidence>
<keyword evidence="1" id="KW-1133">Transmembrane helix</keyword>
<evidence type="ECO:0000313" key="2">
    <source>
        <dbReference type="EMBL" id="ATQ67330.1"/>
    </source>
</evidence>
<organism evidence="2 3">
    <name type="scientific">Methylosinus trichosporium (strain ATCC 35070 / NCIMB 11131 / UNIQEM 75 / OB3b)</name>
    <dbReference type="NCBI Taxonomy" id="595536"/>
    <lineage>
        <taxon>Bacteria</taxon>
        <taxon>Pseudomonadati</taxon>
        <taxon>Pseudomonadota</taxon>
        <taxon>Alphaproteobacteria</taxon>
        <taxon>Hyphomicrobiales</taxon>
        <taxon>Methylocystaceae</taxon>
        <taxon>Methylosinus</taxon>
    </lineage>
</organism>
<keyword evidence="3" id="KW-1185">Reference proteome</keyword>
<name>A0A2D2CX51_METT3</name>
<dbReference type="KEGG" id="mtw:CQW49_05045"/>
<keyword evidence="1" id="KW-0812">Transmembrane</keyword>
<feature type="transmembrane region" description="Helical" evidence="1">
    <location>
        <begin position="26"/>
        <end position="44"/>
    </location>
</feature>
<sequence>MAWRGDGIVGNDSIIGWIGENHVGDLASIAGVGISVIGFMVTVYDVRRSRKAAELAQQAAQDAKNSIQIFETVVDLSAAIQMLEEVKRAHRNRQWEALPDRYANLRKTLISIRRSSDLSDEHASVFQAAIANLRDMEQAVEKSLPNMPQGSHHRFNELLSKDVDELAGVLAELKFSEIGA</sequence>